<dbReference type="SMART" id="SM01321">
    <property type="entry name" value="Y1_Tnp"/>
    <property type="match status" value="1"/>
</dbReference>
<dbReference type="Pfam" id="PF01797">
    <property type="entry name" value="Y1_Tnp"/>
    <property type="match status" value="1"/>
</dbReference>
<accession>A0ABW0JR29</accession>
<proteinExistence type="predicted"/>
<dbReference type="EMBL" id="JBHSMM010000001">
    <property type="protein sequence ID" value="MFC5438385.1"/>
    <property type="molecule type" value="Genomic_DNA"/>
</dbReference>
<dbReference type="InterPro" id="IPR036515">
    <property type="entry name" value="Transposase_17_sf"/>
</dbReference>
<dbReference type="PANTHER" id="PTHR34322:SF2">
    <property type="entry name" value="TRANSPOSASE IS200-LIKE DOMAIN-CONTAINING PROTEIN"/>
    <property type="match status" value="1"/>
</dbReference>
<protein>
    <submittedName>
        <fullName evidence="2">Transposase</fullName>
    </submittedName>
</protein>
<dbReference type="InterPro" id="IPR002686">
    <property type="entry name" value="Transposase_17"/>
</dbReference>
<dbReference type="Gene3D" id="3.30.70.1290">
    <property type="entry name" value="Transposase IS200-like"/>
    <property type="match status" value="1"/>
</dbReference>
<organism evidence="2 3">
    <name type="scientific">Rhodanobacter ginsenosidimutans</name>
    <dbReference type="NCBI Taxonomy" id="490571"/>
    <lineage>
        <taxon>Bacteria</taxon>
        <taxon>Pseudomonadati</taxon>
        <taxon>Pseudomonadota</taxon>
        <taxon>Gammaproteobacteria</taxon>
        <taxon>Lysobacterales</taxon>
        <taxon>Rhodanobacteraceae</taxon>
        <taxon>Rhodanobacter</taxon>
    </lineage>
</organism>
<feature type="domain" description="Transposase IS200-like" evidence="1">
    <location>
        <begin position="9"/>
        <end position="124"/>
    </location>
</feature>
<dbReference type="RefSeq" id="WP_377337454.1">
    <property type="nucleotide sequence ID" value="NZ_JBHSMM010000001.1"/>
</dbReference>
<dbReference type="Proteomes" id="UP001596018">
    <property type="component" value="Unassembled WGS sequence"/>
</dbReference>
<keyword evidence="3" id="KW-1185">Reference proteome</keyword>
<dbReference type="PANTHER" id="PTHR34322">
    <property type="entry name" value="TRANSPOSASE, Y1_TNP DOMAIN-CONTAINING"/>
    <property type="match status" value="1"/>
</dbReference>
<name>A0ABW0JR29_9GAMM</name>
<evidence type="ECO:0000313" key="3">
    <source>
        <dbReference type="Proteomes" id="UP001596018"/>
    </source>
</evidence>
<dbReference type="SUPFAM" id="SSF143422">
    <property type="entry name" value="Transposase IS200-like"/>
    <property type="match status" value="1"/>
</dbReference>
<gene>
    <name evidence="2" type="ORF">ACFPK0_00010</name>
</gene>
<evidence type="ECO:0000313" key="2">
    <source>
        <dbReference type="EMBL" id="MFC5438385.1"/>
    </source>
</evidence>
<reference evidence="3" key="1">
    <citation type="journal article" date="2019" name="Int. J. Syst. Evol. Microbiol.">
        <title>The Global Catalogue of Microorganisms (GCM) 10K type strain sequencing project: providing services to taxonomists for standard genome sequencing and annotation.</title>
        <authorList>
            <consortium name="The Broad Institute Genomics Platform"/>
            <consortium name="The Broad Institute Genome Sequencing Center for Infectious Disease"/>
            <person name="Wu L."/>
            <person name="Ma J."/>
        </authorList>
    </citation>
    <scope>NUCLEOTIDE SEQUENCE [LARGE SCALE GENOMIC DNA]</scope>
    <source>
        <strain evidence="3">KACC 12822</strain>
    </source>
</reference>
<comment type="caution">
    <text evidence="2">The sequence shown here is derived from an EMBL/GenBank/DDBJ whole genome shotgun (WGS) entry which is preliminary data.</text>
</comment>
<sequence>MPRQPRLDLAGVPQHIVQRGNDRQPCFFQDIDRVRYLDELRGICMRESCAVHAYVLMTNHVHLLITPSAQGQVTRVMQSLGRRYVRYVNDRYRRTGTLWEGRYKACLVDSESYLLRCYRYIELNPLRARMVNYPTNYPWSSFACNALGVADPLIRPHSSYLNLGGNADERCSAYRALVEQAITPDELDDIRLHIQRQHAYGTERFRAAIEAQLSRRVGPAKIGRPKKLPLPLESAH</sequence>
<evidence type="ECO:0000259" key="1">
    <source>
        <dbReference type="SMART" id="SM01321"/>
    </source>
</evidence>